<dbReference type="GO" id="GO:0006950">
    <property type="term" value="P:response to stress"/>
    <property type="evidence" value="ECO:0007669"/>
    <property type="project" value="TreeGrafter"/>
</dbReference>
<dbReference type="InterPro" id="IPR000835">
    <property type="entry name" value="HTH_MarR-typ"/>
</dbReference>
<organism evidence="2 3">
    <name type="scientific">Corynebacterium halotolerans YIM 70093 = DSM 44683</name>
    <dbReference type="NCBI Taxonomy" id="1121362"/>
    <lineage>
        <taxon>Bacteria</taxon>
        <taxon>Bacillati</taxon>
        <taxon>Actinomycetota</taxon>
        <taxon>Actinomycetes</taxon>
        <taxon>Mycobacteriales</taxon>
        <taxon>Corynebacteriaceae</taxon>
        <taxon>Corynebacterium</taxon>
    </lineage>
</organism>
<dbReference type="InterPro" id="IPR036388">
    <property type="entry name" value="WH-like_DNA-bd_sf"/>
</dbReference>
<dbReference type="PANTHER" id="PTHR33164:SF99">
    <property type="entry name" value="MARR FAMILY REGULATORY PROTEIN"/>
    <property type="match status" value="1"/>
</dbReference>
<protein>
    <submittedName>
        <fullName evidence="2">Transcription factor</fullName>
    </submittedName>
</protein>
<dbReference type="GO" id="GO:0003700">
    <property type="term" value="F:DNA-binding transcription factor activity"/>
    <property type="evidence" value="ECO:0007669"/>
    <property type="project" value="InterPro"/>
</dbReference>
<dbReference type="Pfam" id="PF12802">
    <property type="entry name" value="MarR_2"/>
    <property type="match status" value="1"/>
</dbReference>
<dbReference type="SUPFAM" id="SSF46785">
    <property type="entry name" value="Winged helix' DNA-binding domain"/>
    <property type="match status" value="1"/>
</dbReference>
<dbReference type="InterPro" id="IPR036390">
    <property type="entry name" value="WH_DNA-bd_sf"/>
</dbReference>
<reference evidence="2 3" key="1">
    <citation type="journal article" date="2012" name="Stand. Genomic Sci.">
        <title>Genome sequence of the halotolerant bacterium Corynebacterium halotolerans type strain YIM 70093(T) (= DSM 44683(T)).</title>
        <authorList>
            <person name="Ruckert C."/>
            <person name="Albersmeier A."/>
            <person name="Al-Dilaimi A."/>
            <person name="Niehaus K."/>
            <person name="Szczepanowski R."/>
            <person name="Kalinowski J."/>
        </authorList>
    </citation>
    <scope>NUCLEOTIDE SEQUENCE [LARGE SCALE GENOMIC DNA]</scope>
    <source>
        <strain evidence="2">YIM 70093</strain>
    </source>
</reference>
<dbReference type="STRING" id="1121362.A605_06410"/>
<dbReference type="PROSITE" id="PS50995">
    <property type="entry name" value="HTH_MARR_2"/>
    <property type="match status" value="1"/>
</dbReference>
<dbReference type="AlphaFoldDB" id="M1NLK4"/>
<dbReference type="PATRIC" id="fig|1121362.3.peg.1292"/>
<dbReference type="KEGG" id="chn:A605_06410"/>
<dbReference type="OrthoDB" id="8635520at2"/>
<dbReference type="PRINTS" id="PR00598">
    <property type="entry name" value="HTHMARR"/>
</dbReference>
<dbReference type="EMBL" id="CP003697">
    <property type="protein sequence ID" value="AGF72288.1"/>
    <property type="molecule type" value="Genomic_DNA"/>
</dbReference>
<dbReference type="RefSeq" id="WP_015400707.1">
    <property type="nucleotide sequence ID" value="NC_020302.1"/>
</dbReference>
<accession>M1NLK4</accession>
<dbReference type="HOGENOM" id="CLU_083287_2_2_11"/>
<dbReference type="SMART" id="SM00347">
    <property type="entry name" value="HTH_MARR"/>
    <property type="match status" value="1"/>
</dbReference>
<gene>
    <name evidence="2" type="ORF">A605_06410</name>
</gene>
<name>M1NLK4_9CORY</name>
<dbReference type="Proteomes" id="UP000011723">
    <property type="component" value="Chromosome"/>
</dbReference>
<sequence length="158" mass="17684">MNEPVNWLNTAESRTWLALWSVSEWLPVRLDEQLKRDSGVNHRDYFALAQISMAPGEQLSMTELARLSDMSASHLSHVVSRLEKRGWVVRQPSPGDRRTNIASLTEEGRAFLRGAAPGHVTEVRRRVFDTLTEDETVQLGDLLSKVLGGLEPPGTPRA</sequence>
<dbReference type="eggNOG" id="COG1846">
    <property type="taxonomic scope" value="Bacteria"/>
</dbReference>
<dbReference type="InterPro" id="IPR039422">
    <property type="entry name" value="MarR/SlyA-like"/>
</dbReference>
<evidence type="ECO:0000313" key="3">
    <source>
        <dbReference type="Proteomes" id="UP000011723"/>
    </source>
</evidence>
<proteinExistence type="predicted"/>
<evidence type="ECO:0000313" key="2">
    <source>
        <dbReference type="EMBL" id="AGF72288.1"/>
    </source>
</evidence>
<dbReference type="Gene3D" id="1.10.10.10">
    <property type="entry name" value="Winged helix-like DNA-binding domain superfamily/Winged helix DNA-binding domain"/>
    <property type="match status" value="1"/>
</dbReference>
<evidence type="ECO:0000259" key="1">
    <source>
        <dbReference type="PROSITE" id="PS50995"/>
    </source>
</evidence>
<keyword evidence="3" id="KW-1185">Reference proteome</keyword>
<dbReference type="PANTHER" id="PTHR33164">
    <property type="entry name" value="TRANSCRIPTIONAL REGULATOR, MARR FAMILY"/>
    <property type="match status" value="1"/>
</dbReference>
<feature type="domain" description="HTH marR-type" evidence="1">
    <location>
        <begin position="12"/>
        <end position="148"/>
    </location>
</feature>